<dbReference type="EMBL" id="AP026073">
    <property type="protein sequence ID" value="BDM67167.1"/>
    <property type="molecule type" value="Genomic_DNA"/>
</dbReference>
<proteinExistence type="predicted"/>
<dbReference type="RefSeq" id="WP_261951375.1">
    <property type="nucleotide sequence ID" value="NZ_AP026073.1"/>
</dbReference>
<name>A0ABN6QP83_STRNI</name>
<evidence type="ECO:0000259" key="2">
    <source>
        <dbReference type="Pfam" id="PF26395"/>
    </source>
</evidence>
<protein>
    <recommendedName>
        <fullName evidence="2">Type II CBASS E2 protein domain-containing protein</fullName>
    </recommendedName>
</protein>
<evidence type="ECO:0000313" key="4">
    <source>
        <dbReference type="Proteomes" id="UP001059597"/>
    </source>
</evidence>
<reference evidence="3" key="1">
    <citation type="submission" date="2022-06" db="EMBL/GenBank/DDBJ databases">
        <title>Complete genome sequence of Streptomyces nigrescens HEK616.</title>
        <authorList>
            <person name="Asamizu S."/>
            <person name="Onaka H."/>
        </authorList>
    </citation>
    <scope>NUCLEOTIDE SEQUENCE</scope>
    <source>
        <strain evidence="3">HEK616</strain>
    </source>
</reference>
<accession>A0ABN6QP83</accession>
<organism evidence="3 4">
    <name type="scientific">Streptomyces nigrescens</name>
    <dbReference type="NCBI Taxonomy" id="1920"/>
    <lineage>
        <taxon>Bacteria</taxon>
        <taxon>Bacillati</taxon>
        <taxon>Actinomycetota</taxon>
        <taxon>Actinomycetes</taxon>
        <taxon>Kitasatosporales</taxon>
        <taxon>Streptomycetaceae</taxon>
        <taxon>Streptomyces</taxon>
    </lineage>
</organism>
<feature type="region of interest" description="Disordered" evidence="1">
    <location>
        <begin position="133"/>
        <end position="157"/>
    </location>
</feature>
<dbReference type="InterPro" id="IPR058588">
    <property type="entry name" value="E2-CBASS"/>
</dbReference>
<dbReference type="Pfam" id="PF26395">
    <property type="entry name" value="E2-CBASS"/>
    <property type="match status" value="1"/>
</dbReference>
<dbReference type="Proteomes" id="UP001059597">
    <property type="component" value="Chromosome"/>
</dbReference>
<evidence type="ECO:0000256" key="1">
    <source>
        <dbReference type="SAM" id="MobiDB-lite"/>
    </source>
</evidence>
<evidence type="ECO:0000313" key="3">
    <source>
        <dbReference type="EMBL" id="BDM67167.1"/>
    </source>
</evidence>
<feature type="domain" description="Type II CBASS E2 protein" evidence="2">
    <location>
        <begin position="14"/>
        <end position="131"/>
    </location>
</feature>
<gene>
    <name evidence="3" type="ORF">HEK616_06540</name>
</gene>
<keyword evidence="4" id="KW-1185">Reference proteome</keyword>
<sequence length="157" mass="17589">MASIPHRAINLGRQLAAIKAVLPEAKGTVRSGELVCTVFLQPTPASRRYTVRITYRHRHRPRVMVIDPPLALHPRATALPHVYAGGDLCLHLPGEWKEDMLLSRTILPWASEWLLHYEVWRVVGRWSGSGHDYAVPPPAEPDDGEQPTVGRREPTSS</sequence>